<name>U4TLV7_9LACO</name>
<dbReference type="EMBL" id="KI271584">
    <property type="protein sequence ID" value="ERL65841.1"/>
    <property type="molecule type" value="Genomic_DNA"/>
</dbReference>
<evidence type="ECO:0000313" key="1">
    <source>
        <dbReference type="EMBL" id="ERL65841.1"/>
    </source>
</evidence>
<sequence length="37" mass="4387">MYYQLINNNTLNTRNKQKENAMVPDPISGYKHWYAGI</sequence>
<dbReference type="AlphaFoldDB" id="U4TLV7"/>
<dbReference type="HOGENOM" id="CLU_3345197_0_0_9"/>
<organism evidence="1 2">
    <name type="scientific">Schleiferilactobacillus shenzhenensis LY-73</name>
    <dbReference type="NCBI Taxonomy" id="1231336"/>
    <lineage>
        <taxon>Bacteria</taxon>
        <taxon>Bacillati</taxon>
        <taxon>Bacillota</taxon>
        <taxon>Bacilli</taxon>
        <taxon>Lactobacillales</taxon>
        <taxon>Lactobacillaceae</taxon>
        <taxon>Schleiferilactobacillus</taxon>
    </lineage>
</organism>
<gene>
    <name evidence="1" type="ORF">L248_1916</name>
</gene>
<keyword evidence="2" id="KW-1185">Reference proteome</keyword>
<dbReference type="Proteomes" id="UP000030647">
    <property type="component" value="Unassembled WGS sequence"/>
</dbReference>
<accession>U4TLV7</accession>
<evidence type="ECO:0000313" key="2">
    <source>
        <dbReference type="Proteomes" id="UP000030647"/>
    </source>
</evidence>
<protein>
    <submittedName>
        <fullName evidence="1">Uncharacterized protein</fullName>
    </submittedName>
</protein>
<proteinExistence type="predicted"/>
<reference evidence="2" key="1">
    <citation type="journal article" date="2013" name="Genome Announc.">
        <title>Whole-Genome Sequencing of Lactobacillus shenzhenensis Strain LY-73T.</title>
        <authorList>
            <person name="Lin Z."/>
            <person name="Liu Z."/>
            <person name="Yang R."/>
            <person name="Zou Y."/>
            <person name="Wan D."/>
            <person name="Chen J."/>
            <person name="Guo M."/>
            <person name="Zhao J."/>
            <person name="Fang C."/>
            <person name="Yang R."/>
            <person name="Liu F."/>
        </authorList>
    </citation>
    <scope>NUCLEOTIDE SEQUENCE [LARGE SCALE GENOMIC DNA]</scope>
    <source>
        <strain evidence="2">LY-73</strain>
    </source>
</reference>